<protein>
    <submittedName>
        <fullName evidence="1">Uncharacterized protein</fullName>
    </submittedName>
</protein>
<reference evidence="1" key="2">
    <citation type="journal article" date="2015" name="Fish Shellfish Immunol.">
        <title>Early steps in the European eel (Anguilla anguilla)-Vibrio vulnificus interaction in the gills: Role of the RtxA13 toxin.</title>
        <authorList>
            <person name="Callol A."/>
            <person name="Pajuelo D."/>
            <person name="Ebbesson L."/>
            <person name="Teles M."/>
            <person name="MacKenzie S."/>
            <person name="Amaro C."/>
        </authorList>
    </citation>
    <scope>NUCLEOTIDE SEQUENCE</scope>
</reference>
<reference evidence="1" key="1">
    <citation type="submission" date="2014-11" db="EMBL/GenBank/DDBJ databases">
        <authorList>
            <person name="Amaro Gonzalez C."/>
        </authorList>
    </citation>
    <scope>NUCLEOTIDE SEQUENCE</scope>
</reference>
<proteinExistence type="predicted"/>
<dbReference type="AlphaFoldDB" id="A0A0E9QLU6"/>
<sequence length="17" mass="1657">MILAGVTCTGCTSSPTD</sequence>
<accession>A0A0E9QLU6</accession>
<evidence type="ECO:0000313" key="1">
    <source>
        <dbReference type="EMBL" id="JAH17467.1"/>
    </source>
</evidence>
<name>A0A0E9QLU6_ANGAN</name>
<organism evidence="1">
    <name type="scientific">Anguilla anguilla</name>
    <name type="common">European freshwater eel</name>
    <name type="synonym">Muraena anguilla</name>
    <dbReference type="NCBI Taxonomy" id="7936"/>
    <lineage>
        <taxon>Eukaryota</taxon>
        <taxon>Metazoa</taxon>
        <taxon>Chordata</taxon>
        <taxon>Craniata</taxon>
        <taxon>Vertebrata</taxon>
        <taxon>Euteleostomi</taxon>
        <taxon>Actinopterygii</taxon>
        <taxon>Neopterygii</taxon>
        <taxon>Teleostei</taxon>
        <taxon>Anguilliformes</taxon>
        <taxon>Anguillidae</taxon>
        <taxon>Anguilla</taxon>
    </lineage>
</organism>
<dbReference type="EMBL" id="GBXM01091110">
    <property type="protein sequence ID" value="JAH17467.1"/>
    <property type="molecule type" value="Transcribed_RNA"/>
</dbReference>